<dbReference type="InterPro" id="IPR015419">
    <property type="entry name" value="CTAG/Pcc1"/>
</dbReference>
<dbReference type="HOGENOM" id="CLU_170076_0_1_2"/>
<evidence type="ECO:0000313" key="2">
    <source>
        <dbReference type="EMBL" id="AEF96502.1"/>
    </source>
</evidence>
<reference evidence="2 3" key="1">
    <citation type="submission" date="2011-05" db="EMBL/GenBank/DDBJ databases">
        <title>Complete sequence of Methanotorris igneus Kol 5.</title>
        <authorList>
            <consortium name="US DOE Joint Genome Institute"/>
            <person name="Lucas S."/>
            <person name="Han J."/>
            <person name="Lapidus A."/>
            <person name="Cheng J.-F."/>
            <person name="Goodwin L."/>
            <person name="Pitluck S."/>
            <person name="Peters L."/>
            <person name="Mikhailova N."/>
            <person name="Chertkov O."/>
            <person name="Han C."/>
            <person name="Tapia R."/>
            <person name="Land M."/>
            <person name="Hauser L."/>
            <person name="Kyrpides N."/>
            <person name="Ivanova N."/>
            <person name="Pagani I."/>
            <person name="Sieprawska-Lupa M."/>
            <person name="Whitman W."/>
            <person name="Woyke T."/>
        </authorList>
    </citation>
    <scope>NUCLEOTIDE SEQUENCE [LARGE SCALE GENOMIC DNA]</scope>
    <source>
        <strain evidence="3">DSM 5666 / JCM 11834 / Kol 5</strain>
    </source>
</reference>
<protein>
    <recommendedName>
        <fullName evidence="4">KEOPS complex Pcc1-like subunit</fullName>
    </recommendedName>
</protein>
<gene>
    <name evidence="2" type="ordered locus">Metig_0959</name>
</gene>
<organism evidence="3">
    <name type="scientific">Methanotorris igneus (strain DSM 5666 / JCM 11834 / Kol 5)</name>
    <dbReference type="NCBI Taxonomy" id="880724"/>
    <lineage>
        <taxon>Archaea</taxon>
        <taxon>Methanobacteriati</taxon>
        <taxon>Methanobacteriota</taxon>
        <taxon>Methanomada group</taxon>
        <taxon>Methanococci</taxon>
        <taxon>Methanococcales</taxon>
        <taxon>Methanocaldococcaceae</taxon>
        <taxon>Methanotorris</taxon>
    </lineage>
</organism>
<proteinExistence type="inferred from homology"/>
<accession>F6BDE1</accession>
<name>F6BDE1_METIK</name>
<evidence type="ECO:0000313" key="3">
    <source>
        <dbReference type="Proteomes" id="UP000009227"/>
    </source>
</evidence>
<dbReference type="Proteomes" id="UP000009227">
    <property type="component" value="Chromosome"/>
</dbReference>
<dbReference type="AlphaFoldDB" id="F6BDE1"/>
<dbReference type="Gene3D" id="3.30.310.50">
    <property type="entry name" value="Alpha-D-phosphohexomutase, C-terminal domain"/>
    <property type="match status" value="1"/>
</dbReference>
<dbReference type="Pfam" id="PF09341">
    <property type="entry name" value="Pcc1"/>
    <property type="match status" value="1"/>
</dbReference>
<dbReference type="EMBL" id="CP002737">
    <property type="protein sequence ID" value="AEF96502.1"/>
    <property type="molecule type" value="Genomic_DNA"/>
</dbReference>
<keyword evidence="3" id="KW-1185">Reference proteome</keyword>
<dbReference type="KEGG" id="mig:Metig_0959"/>
<evidence type="ECO:0008006" key="4">
    <source>
        <dbReference type="Google" id="ProtNLM"/>
    </source>
</evidence>
<comment type="similarity">
    <text evidence="1">Belongs to the CTAG/PCC1 family.</text>
</comment>
<dbReference type="STRING" id="880724.Metig_0959"/>
<evidence type="ECO:0000256" key="1">
    <source>
        <dbReference type="ARBA" id="ARBA00007073"/>
    </source>
</evidence>
<sequence>MLNKLIMKILKWEKMSKINSFCLEIEFDSPEEAEVIYKAILLDHLESQIKSKADMQLNANILNIQIFAEDLSILRAALYSYLRWIKVSDNIYKICKG</sequence>
<dbReference type="NCBIfam" id="NF011470">
    <property type="entry name" value="PRK14887.1"/>
    <property type="match status" value="1"/>
</dbReference>